<dbReference type="SMART" id="SM00448">
    <property type="entry name" value="REC"/>
    <property type="match status" value="1"/>
</dbReference>
<keyword evidence="4" id="KW-0238">DNA-binding</keyword>
<dbReference type="Pfam" id="PF00072">
    <property type="entry name" value="Response_reg"/>
    <property type="match status" value="1"/>
</dbReference>
<dbReference type="InterPro" id="IPR011006">
    <property type="entry name" value="CheY-like_superfamily"/>
</dbReference>
<name>A0ABD5TBB0_9EURY</name>
<evidence type="ECO:0000256" key="1">
    <source>
        <dbReference type="ARBA" id="ARBA00022553"/>
    </source>
</evidence>
<dbReference type="Proteomes" id="UP001596443">
    <property type="component" value="Unassembled WGS sequence"/>
</dbReference>
<keyword evidence="1 6" id="KW-0597">Phosphoprotein</keyword>
<evidence type="ECO:0000256" key="7">
    <source>
        <dbReference type="SAM" id="MobiDB-lite"/>
    </source>
</evidence>
<dbReference type="EMBL" id="JBHSWX010000012">
    <property type="protein sequence ID" value="MFC6786675.1"/>
    <property type="molecule type" value="Genomic_DNA"/>
</dbReference>
<accession>A0ABD5TBB0</accession>
<dbReference type="InterPro" id="IPR039420">
    <property type="entry name" value="WalR-like"/>
</dbReference>
<dbReference type="PROSITE" id="PS50110">
    <property type="entry name" value="RESPONSE_REGULATORY"/>
    <property type="match status" value="1"/>
</dbReference>
<evidence type="ECO:0000256" key="5">
    <source>
        <dbReference type="ARBA" id="ARBA00023163"/>
    </source>
</evidence>
<evidence type="ECO:0000313" key="9">
    <source>
        <dbReference type="EMBL" id="MFC6786675.1"/>
    </source>
</evidence>
<evidence type="ECO:0000256" key="6">
    <source>
        <dbReference type="PROSITE-ProRule" id="PRU00169"/>
    </source>
</evidence>
<dbReference type="InterPro" id="IPR001789">
    <property type="entry name" value="Sig_transdc_resp-reg_receiver"/>
</dbReference>
<evidence type="ECO:0000259" key="8">
    <source>
        <dbReference type="PROSITE" id="PS50110"/>
    </source>
</evidence>
<dbReference type="InterPro" id="IPR013971">
    <property type="entry name" value="HalX_domain"/>
</dbReference>
<keyword evidence="3" id="KW-0805">Transcription regulation</keyword>
<feature type="modified residue" description="4-aspartylphosphate" evidence="6">
    <location>
        <position position="78"/>
    </location>
</feature>
<gene>
    <name evidence="9" type="ORF">ACFQFD_11950</name>
</gene>
<dbReference type="GO" id="GO:0003677">
    <property type="term" value="F:DNA binding"/>
    <property type="evidence" value="ECO:0007669"/>
    <property type="project" value="UniProtKB-KW"/>
</dbReference>
<dbReference type="PANTHER" id="PTHR48111:SF1">
    <property type="entry name" value="TWO-COMPONENT RESPONSE REGULATOR ORR33"/>
    <property type="match status" value="1"/>
</dbReference>
<comment type="caution">
    <text evidence="9">The sequence shown here is derived from an EMBL/GenBank/DDBJ whole genome shotgun (WGS) entry which is preliminary data.</text>
</comment>
<dbReference type="AlphaFoldDB" id="A0ABD5TBB0"/>
<reference evidence="9 10" key="1">
    <citation type="journal article" date="2019" name="Int. J. Syst. Evol. Microbiol.">
        <title>The Global Catalogue of Microorganisms (GCM) 10K type strain sequencing project: providing services to taxonomists for standard genome sequencing and annotation.</title>
        <authorList>
            <consortium name="The Broad Institute Genomics Platform"/>
            <consortium name="The Broad Institute Genome Sequencing Center for Infectious Disease"/>
            <person name="Wu L."/>
            <person name="Ma J."/>
        </authorList>
    </citation>
    <scope>NUCLEOTIDE SEQUENCE [LARGE SCALE GENOMIC DNA]</scope>
    <source>
        <strain evidence="9 10">SYNS20</strain>
    </source>
</reference>
<proteinExistence type="predicted"/>
<keyword evidence="5" id="KW-0804">Transcription</keyword>
<sequence length="220" mass="24128">MTDESAGGETNRDKTAGDARSSSPSDAGRPHVLVVDDEVDIRELYADQLAGEYDVSTAASGPEALDVLDDSVDVVLLDRRMPGLHGDDTVERIRATGVDVRVAAVTGVGADLDVVGLPIDAYLEKPVDRSELLDAVDRLVRVARYDDRVRRYFAVMHKQAVLEDSGVVRTDGEYGELARRREALEAGIDDLHARLDHEDYELLFRDLEDAGYDSPADLYV</sequence>
<dbReference type="SUPFAM" id="SSF52172">
    <property type="entry name" value="CheY-like"/>
    <property type="match status" value="1"/>
</dbReference>
<dbReference type="GO" id="GO:0000160">
    <property type="term" value="P:phosphorelay signal transduction system"/>
    <property type="evidence" value="ECO:0007669"/>
    <property type="project" value="UniProtKB-KW"/>
</dbReference>
<dbReference type="RefSeq" id="WP_284060888.1">
    <property type="nucleotide sequence ID" value="NZ_CP126158.1"/>
</dbReference>
<dbReference type="Gene3D" id="3.40.50.2300">
    <property type="match status" value="1"/>
</dbReference>
<keyword evidence="10" id="KW-1185">Reference proteome</keyword>
<dbReference type="Pfam" id="PF08663">
    <property type="entry name" value="HalX"/>
    <property type="match status" value="1"/>
</dbReference>
<organism evidence="9 10">
    <name type="scientific">Halobaculum halobium</name>
    <dbReference type="NCBI Taxonomy" id="3032281"/>
    <lineage>
        <taxon>Archaea</taxon>
        <taxon>Methanobacteriati</taxon>
        <taxon>Methanobacteriota</taxon>
        <taxon>Stenosarchaea group</taxon>
        <taxon>Halobacteria</taxon>
        <taxon>Halobacteriales</taxon>
        <taxon>Haloferacaceae</taxon>
        <taxon>Halobaculum</taxon>
    </lineage>
</organism>
<evidence type="ECO:0000256" key="4">
    <source>
        <dbReference type="ARBA" id="ARBA00023125"/>
    </source>
</evidence>
<evidence type="ECO:0000256" key="3">
    <source>
        <dbReference type="ARBA" id="ARBA00023015"/>
    </source>
</evidence>
<keyword evidence="2" id="KW-0902">Two-component regulatory system</keyword>
<feature type="domain" description="Response regulatory" evidence="8">
    <location>
        <begin position="31"/>
        <end position="140"/>
    </location>
</feature>
<evidence type="ECO:0000313" key="10">
    <source>
        <dbReference type="Proteomes" id="UP001596443"/>
    </source>
</evidence>
<protein>
    <submittedName>
        <fullName evidence="9">Response regulator transcription factor</fullName>
    </submittedName>
</protein>
<dbReference type="GeneID" id="81209766"/>
<dbReference type="PANTHER" id="PTHR48111">
    <property type="entry name" value="REGULATOR OF RPOS"/>
    <property type="match status" value="1"/>
</dbReference>
<feature type="region of interest" description="Disordered" evidence="7">
    <location>
        <begin position="1"/>
        <end position="32"/>
    </location>
</feature>
<evidence type="ECO:0000256" key="2">
    <source>
        <dbReference type="ARBA" id="ARBA00023012"/>
    </source>
</evidence>